<dbReference type="SMART" id="SM00411">
    <property type="entry name" value="BHL"/>
    <property type="match status" value="1"/>
</dbReference>
<dbReference type="CDD" id="cd13831">
    <property type="entry name" value="HU"/>
    <property type="match status" value="1"/>
</dbReference>
<dbReference type="PRINTS" id="PR01727">
    <property type="entry name" value="DNABINDINGHU"/>
</dbReference>
<dbReference type="SUPFAM" id="SSF47729">
    <property type="entry name" value="IHF-like DNA-binding proteins"/>
    <property type="match status" value="1"/>
</dbReference>
<dbReference type="InterPro" id="IPR000119">
    <property type="entry name" value="Hist_DNA-bd"/>
</dbReference>
<dbReference type="Gene3D" id="4.10.520.10">
    <property type="entry name" value="IHF-like DNA-binding proteins"/>
    <property type="match status" value="1"/>
</dbReference>
<dbReference type="GO" id="GO:0030527">
    <property type="term" value="F:structural constituent of chromatin"/>
    <property type="evidence" value="ECO:0007669"/>
    <property type="project" value="InterPro"/>
</dbReference>
<dbReference type="EMBL" id="LAZR01000033">
    <property type="protein sequence ID" value="KKO01861.1"/>
    <property type="molecule type" value="Genomic_DNA"/>
</dbReference>
<sequence length="87" mass="9159">MNKKDFVASVAEKTGLSASDADAALKAIIDTVIEVGIAEDKVILPGLGTFEGKMRDERQGRNPSTGEAITVPAKKVLKFKASTALNL</sequence>
<dbReference type="PANTHER" id="PTHR33175:SF3">
    <property type="entry name" value="DNA-BINDING PROTEIN HU-BETA"/>
    <property type="match status" value="1"/>
</dbReference>
<dbReference type="AlphaFoldDB" id="A0A0F9V9P0"/>
<accession>A0A0F9V9P0</accession>
<comment type="caution">
    <text evidence="2">The sequence shown here is derived from an EMBL/GenBank/DDBJ whole genome shotgun (WGS) entry which is preliminary data.</text>
</comment>
<proteinExistence type="predicted"/>
<organism evidence="2">
    <name type="scientific">marine sediment metagenome</name>
    <dbReference type="NCBI Taxonomy" id="412755"/>
    <lineage>
        <taxon>unclassified sequences</taxon>
        <taxon>metagenomes</taxon>
        <taxon>ecological metagenomes</taxon>
    </lineage>
</organism>
<protein>
    <submittedName>
        <fullName evidence="2">Uncharacterized protein</fullName>
    </submittedName>
</protein>
<gene>
    <name evidence="2" type="ORF">LCGC14_0112160</name>
</gene>
<evidence type="ECO:0000256" key="1">
    <source>
        <dbReference type="ARBA" id="ARBA00023125"/>
    </source>
</evidence>
<name>A0A0F9V9P0_9ZZZZ</name>
<dbReference type="PANTHER" id="PTHR33175">
    <property type="entry name" value="DNA-BINDING PROTEIN HU"/>
    <property type="match status" value="1"/>
</dbReference>
<dbReference type="GO" id="GO:0003677">
    <property type="term" value="F:DNA binding"/>
    <property type="evidence" value="ECO:0007669"/>
    <property type="project" value="UniProtKB-KW"/>
</dbReference>
<keyword evidence="1" id="KW-0238">DNA-binding</keyword>
<dbReference type="InterPro" id="IPR010992">
    <property type="entry name" value="IHF-like_DNA-bd_dom_sf"/>
</dbReference>
<reference evidence="2" key="1">
    <citation type="journal article" date="2015" name="Nature">
        <title>Complex archaea that bridge the gap between prokaryotes and eukaryotes.</title>
        <authorList>
            <person name="Spang A."/>
            <person name="Saw J.H."/>
            <person name="Jorgensen S.L."/>
            <person name="Zaremba-Niedzwiedzka K."/>
            <person name="Martijn J."/>
            <person name="Lind A.E."/>
            <person name="van Eijk R."/>
            <person name="Schleper C."/>
            <person name="Guy L."/>
            <person name="Ettema T.J."/>
        </authorList>
    </citation>
    <scope>NUCLEOTIDE SEQUENCE</scope>
</reference>
<dbReference type="Pfam" id="PF00216">
    <property type="entry name" value="Bac_DNA_binding"/>
    <property type="match status" value="1"/>
</dbReference>
<evidence type="ECO:0000313" key="2">
    <source>
        <dbReference type="EMBL" id="KKO01861.1"/>
    </source>
</evidence>